<feature type="transmembrane region" description="Helical" evidence="5">
    <location>
        <begin position="393"/>
        <end position="413"/>
    </location>
</feature>
<dbReference type="InterPro" id="IPR037185">
    <property type="entry name" value="EmrE-like"/>
</dbReference>
<keyword evidence="6" id="KW-0813">Transport</keyword>
<proteinExistence type="predicted"/>
<dbReference type="SUPFAM" id="SSF103481">
    <property type="entry name" value="Multidrug resistance efflux transporter EmrE"/>
    <property type="match status" value="1"/>
</dbReference>
<dbReference type="NCBIfam" id="TIGR00803">
    <property type="entry name" value="nst"/>
    <property type="match status" value="2"/>
</dbReference>
<comment type="subcellular location">
    <subcellularLocation>
        <location evidence="1">Membrane</location>
        <topology evidence="1">Multi-pass membrane protein</topology>
    </subcellularLocation>
</comment>
<evidence type="ECO:0000256" key="1">
    <source>
        <dbReference type="ARBA" id="ARBA00004141"/>
    </source>
</evidence>
<accession>A0A1X2ISP2</accession>
<reference evidence="6 7" key="1">
    <citation type="submission" date="2016-07" db="EMBL/GenBank/DDBJ databases">
        <title>Pervasive Adenine N6-methylation of Active Genes in Fungi.</title>
        <authorList>
            <consortium name="DOE Joint Genome Institute"/>
            <person name="Mondo S.J."/>
            <person name="Dannebaum R.O."/>
            <person name="Kuo R.C."/>
            <person name="Labutti K."/>
            <person name="Haridas S."/>
            <person name="Kuo A."/>
            <person name="Salamov A."/>
            <person name="Ahrendt S.R."/>
            <person name="Lipzen A."/>
            <person name="Sullivan W."/>
            <person name="Andreopoulos W.B."/>
            <person name="Clum A."/>
            <person name="Lindquist E."/>
            <person name="Daum C."/>
            <person name="Ramamoorthy G.K."/>
            <person name="Gryganskyi A."/>
            <person name="Culley D."/>
            <person name="Magnuson J.K."/>
            <person name="James T.Y."/>
            <person name="O'Malley M.A."/>
            <person name="Stajich J.E."/>
            <person name="Spatafora J.W."/>
            <person name="Visel A."/>
            <person name="Grigoriev I.V."/>
        </authorList>
    </citation>
    <scope>NUCLEOTIDE SEQUENCE [LARGE SCALE GENOMIC DNA]</scope>
    <source>
        <strain evidence="6 7">NRRL 1336</strain>
    </source>
</reference>
<evidence type="ECO:0000256" key="5">
    <source>
        <dbReference type="SAM" id="Phobius"/>
    </source>
</evidence>
<dbReference type="GO" id="GO:0000139">
    <property type="term" value="C:Golgi membrane"/>
    <property type="evidence" value="ECO:0007669"/>
    <property type="project" value="InterPro"/>
</dbReference>
<dbReference type="OrthoDB" id="408493at2759"/>
<keyword evidence="6" id="KW-0762">Sugar transport</keyword>
<dbReference type="AlphaFoldDB" id="A0A1X2ISP2"/>
<sequence length="438" mass="48161">MGFLDARSVKWISLLVLVIQNSALILIMRYSRASVNKDQLYLASTAVVMSEGLKTLLCLAVLSQLIAPPSTRLGAAATFNSLVLFLRRDMLHNWPQALKLGIPAILYLIQNNLQYVAATHLDAATFQVTYQLKILTTAFFSVTMLHRSLSRKQWTALGLLTIGIALAMIPVDVTWSDIRASLFSSSTSTTTIAPSSTIPFEDFDRDTLAIPKQNQQQQQQQQLGNSSDYQGFMAVLMACTLSGLAGVYFEKLLKSAPSYSPSSHSPSSSAAHLLPIHQPTTSHHDYDLKKKLDDVDESSMTAATAVPATANVTNSTISSQYQQQQQLWLRNLHMSFFSAILGLIFMVGLQDGKQVMMYGFFANYNKWTWCVIVIQALGGLIVALVVKYADNILKGFCTCISIIISSVISIWLFHVSISSTFLVGASLVIYATCLYGIN</sequence>
<feature type="transmembrane region" description="Helical" evidence="5">
    <location>
        <begin position="366"/>
        <end position="386"/>
    </location>
</feature>
<dbReference type="GO" id="GO:0015165">
    <property type="term" value="F:pyrimidine nucleotide-sugar transmembrane transporter activity"/>
    <property type="evidence" value="ECO:0007669"/>
    <property type="project" value="InterPro"/>
</dbReference>
<feature type="transmembrane region" description="Helical" evidence="5">
    <location>
        <begin position="327"/>
        <end position="346"/>
    </location>
</feature>
<name>A0A1X2ISP2_9FUNG</name>
<feature type="transmembrane region" description="Helical" evidence="5">
    <location>
        <begin position="12"/>
        <end position="28"/>
    </location>
</feature>
<dbReference type="InterPro" id="IPR007271">
    <property type="entry name" value="Nuc_sug_transpt"/>
</dbReference>
<protein>
    <submittedName>
        <fullName evidence="6">Nucleotide-sugar transporter-domain-containing protein</fullName>
    </submittedName>
</protein>
<evidence type="ECO:0000256" key="3">
    <source>
        <dbReference type="ARBA" id="ARBA00022989"/>
    </source>
</evidence>
<dbReference type="STRING" id="90262.A0A1X2ISP2"/>
<feature type="transmembrane region" description="Helical" evidence="5">
    <location>
        <begin position="154"/>
        <end position="175"/>
    </location>
</feature>
<dbReference type="Proteomes" id="UP000193560">
    <property type="component" value="Unassembled WGS sequence"/>
</dbReference>
<evidence type="ECO:0000256" key="2">
    <source>
        <dbReference type="ARBA" id="ARBA00022692"/>
    </source>
</evidence>
<organism evidence="6 7">
    <name type="scientific">Absidia repens</name>
    <dbReference type="NCBI Taxonomy" id="90262"/>
    <lineage>
        <taxon>Eukaryota</taxon>
        <taxon>Fungi</taxon>
        <taxon>Fungi incertae sedis</taxon>
        <taxon>Mucoromycota</taxon>
        <taxon>Mucoromycotina</taxon>
        <taxon>Mucoromycetes</taxon>
        <taxon>Mucorales</taxon>
        <taxon>Cunninghamellaceae</taxon>
        <taxon>Absidia</taxon>
    </lineage>
</organism>
<dbReference type="EMBL" id="MCGE01000005">
    <property type="protein sequence ID" value="ORZ21539.1"/>
    <property type="molecule type" value="Genomic_DNA"/>
</dbReference>
<keyword evidence="3 5" id="KW-1133">Transmembrane helix</keyword>
<dbReference type="Pfam" id="PF04142">
    <property type="entry name" value="Nuc_sug_transp"/>
    <property type="match status" value="2"/>
</dbReference>
<comment type="caution">
    <text evidence="6">The sequence shown here is derived from an EMBL/GenBank/DDBJ whole genome shotgun (WGS) entry which is preliminary data.</text>
</comment>
<evidence type="ECO:0000256" key="4">
    <source>
        <dbReference type="ARBA" id="ARBA00023136"/>
    </source>
</evidence>
<keyword evidence="2 5" id="KW-0812">Transmembrane</keyword>
<keyword evidence="7" id="KW-1185">Reference proteome</keyword>
<gene>
    <name evidence="6" type="ORF">BCR42DRAFT_448373</name>
</gene>
<evidence type="ECO:0000313" key="6">
    <source>
        <dbReference type="EMBL" id="ORZ21539.1"/>
    </source>
</evidence>
<feature type="transmembrane region" description="Helical" evidence="5">
    <location>
        <begin position="229"/>
        <end position="249"/>
    </location>
</feature>
<feature type="transmembrane region" description="Helical" evidence="5">
    <location>
        <begin position="419"/>
        <end position="437"/>
    </location>
</feature>
<evidence type="ECO:0000313" key="7">
    <source>
        <dbReference type="Proteomes" id="UP000193560"/>
    </source>
</evidence>
<dbReference type="PIRSF" id="PIRSF005799">
    <property type="entry name" value="UDP-gal_transpt"/>
    <property type="match status" value="1"/>
</dbReference>
<dbReference type="PANTHER" id="PTHR10231">
    <property type="entry name" value="NUCLEOTIDE-SUGAR TRANSMEMBRANE TRANSPORTER"/>
    <property type="match status" value="1"/>
</dbReference>
<keyword evidence="4 5" id="KW-0472">Membrane</keyword>